<dbReference type="Gene3D" id="1.20.1280.50">
    <property type="match status" value="1"/>
</dbReference>
<dbReference type="Pfam" id="PF04379">
    <property type="entry name" value="DUF525"/>
    <property type="match status" value="1"/>
</dbReference>
<dbReference type="PROSITE" id="PS50181">
    <property type="entry name" value="FBOX"/>
    <property type="match status" value="1"/>
</dbReference>
<comment type="caution">
    <text evidence="3">The sequence shown here is derived from an EMBL/GenBank/DDBJ whole genome shotgun (WGS) entry which is preliminary data.</text>
</comment>
<accession>A0A507BL13</accession>
<dbReference type="AlphaFoldDB" id="A0A507BL13"/>
<sequence>MEQPPAVEAETTTIDSLAPELLIGVFKYLTGKPRELGLIARVCRKWHDIIELDDLWRVVNRISEVEVDTETTEKASYEQHYRKYWHVLDEYPIIKSSIRGLRTQVQRLLPHMRWRPATRLDYNAYNQGPEILHVFARRQSTVLETAIASFDEQSSPIRQVMLFYHLSDFQPPPGVLGSRVTYNDAELVSFLNPPFAPTFPLQPGSHLYEIEESPNVVGSYLPLTFAKGRRSKALHILVNVGTKEACKFNGHIVETPLIFGNIQVPMVFKAPSFAVFLKEYVASLEDGAFGVANYPEGIGPRINLFPTRGAGTSVAISHGLKVRASSVFVAEQWRPNGEHIYSYELSIEFIPEQCHIESPQLQRRRWNIEYDDGSVEPVEGPGVVGLFPIFTPSNRHFAYSSYCAAKVNDLGELVLPRCMDGEITFTRKNLPDGESFEVEIATFYFQHPQFVGCKSI</sequence>
<reference evidence="3 4" key="1">
    <citation type="journal article" date="2019" name="Sci. Rep.">
        <title>Comparative genomics of chytrid fungi reveal insights into the obligate biotrophic and pathogenic lifestyle of Synchytrium endobioticum.</title>
        <authorList>
            <person name="van de Vossenberg B.T.L.H."/>
            <person name="Warris S."/>
            <person name="Nguyen H.D.T."/>
            <person name="van Gent-Pelzer M.P.E."/>
            <person name="Joly D.L."/>
            <person name="van de Geest H.C."/>
            <person name="Bonants P.J.M."/>
            <person name="Smith D.S."/>
            <person name="Levesque C.A."/>
            <person name="van der Lee T.A.J."/>
        </authorList>
    </citation>
    <scope>NUCLEOTIDE SEQUENCE [LARGE SCALE GENOMIC DNA]</scope>
    <source>
        <strain evidence="3 4">JEL517</strain>
    </source>
</reference>
<evidence type="ECO:0000313" key="3">
    <source>
        <dbReference type="EMBL" id="TPX30467.1"/>
    </source>
</evidence>
<dbReference type="STRING" id="1806994.A0A507BL13"/>
<feature type="domain" description="ApaG" evidence="2">
    <location>
        <begin position="314"/>
        <end position="452"/>
    </location>
</feature>
<dbReference type="GeneID" id="42007200"/>
<dbReference type="Proteomes" id="UP000319731">
    <property type="component" value="Unassembled WGS sequence"/>
</dbReference>
<dbReference type="Pfam" id="PF12937">
    <property type="entry name" value="F-box-like"/>
    <property type="match status" value="1"/>
</dbReference>
<dbReference type="EMBL" id="QEAO01000069">
    <property type="protein sequence ID" value="TPX30467.1"/>
    <property type="molecule type" value="Genomic_DNA"/>
</dbReference>
<feature type="domain" description="F-box" evidence="1">
    <location>
        <begin position="11"/>
        <end position="59"/>
    </location>
</feature>
<dbReference type="InterPro" id="IPR036767">
    <property type="entry name" value="ApaG_sf"/>
</dbReference>
<dbReference type="Gene3D" id="2.60.40.1470">
    <property type="entry name" value="ApaG domain"/>
    <property type="match status" value="1"/>
</dbReference>
<protein>
    <recommendedName>
        <fullName evidence="5">F-box domain-containing protein</fullName>
    </recommendedName>
</protein>
<dbReference type="InterPro" id="IPR001810">
    <property type="entry name" value="F-box_dom"/>
</dbReference>
<dbReference type="SUPFAM" id="SSF81383">
    <property type="entry name" value="F-box domain"/>
    <property type="match status" value="1"/>
</dbReference>
<organism evidence="3 4">
    <name type="scientific">Synchytrium microbalum</name>
    <dbReference type="NCBI Taxonomy" id="1806994"/>
    <lineage>
        <taxon>Eukaryota</taxon>
        <taxon>Fungi</taxon>
        <taxon>Fungi incertae sedis</taxon>
        <taxon>Chytridiomycota</taxon>
        <taxon>Chytridiomycota incertae sedis</taxon>
        <taxon>Chytridiomycetes</taxon>
        <taxon>Synchytriales</taxon>
        <taxon>Synchytriaceae</taxon>
        <taxon>Synchytrium</taxon>
    </lineage>
</organism>
<keyword evidence="4" id="KW-1185">Reference proteome</keyword>
<dbReference type="PANTHER" id="PTHR47463">
    <property type="entry name" value="F-BOX PROTEIN SKIP16"/>
    <property type="match status" value="1"/>
</dbReference>
<name>A0A507BL13_9FUNG</name>
<gene>
    <name evidence="3" type="ORF">SmJEL517_g05977</name>
</gene>
<proteinExistence type="predicted"/>
<dbReference type="OrthoDB" id="2156010at2759"/>
<dbReference type="PANTHER" id="PTHR47463:SF2">
    <property type="entry name" value="F-BOX PROTEIN SKIP16"/>
    <property type="match status" value="1"/>
</dbReference>
<evidence type="ECO:0008006" key="5">
    <source>
        <dbReference type="Google" id="ProtNLM"/>
    </source>
</evidence>
<dbReference type="PROSITE" id="PS51087">
    <property type="entry name" value="APAG"/>
    <property type="match status" value="1"/>
</dbReference>
<evidence type="ECO:0000259" key="1">
    <source>
        <dbReference type="PROSITE" id="PS50181"/>
    </source>
</evidence>
<dbReference type="SUPFAM" id="SSF110069">
    <property type="entry name" value="ApaG-like"/>
    <property type="match status" value="1"/>
</dbReference>
<evidence type="ECO:0000259" key="2">
    <source>
        <dbReference type="PROSITE" id="PS51087"/>
    </source>
</evidence>
<dbReference type="InterPro" id="IPR007474">
    <property type="entry name" value="ApaG_domain"/>
</dbReference>
<dbReference type="RefSeq" id="XP_031022128.1">
    <property type="nucleotide sequence ID" value="XM_031171903.1"/>
</dbReference>
<evidence type="ECO:0000313" key="4">
    <source>
        <dbReference type="Proteomes" id="UP000319731"/>
    </source>
</evidence>
<dbReference type="InterPro" id="IPR036047">
    <property type="entry name" value="F-box-like_dom_sf"/>
</dbReference>